<dbReference type="Proteomes" id="UP001623348">
    <property type="component" value="Unassembled WGS sequence"/>
</dbReference>
<comment type="caution">
    <text evidence="1">The sequence shown here is derived from an EMBL/GenBank/DDBJ whole genome shotgun (WGS) entry which is preliminary data.</text>
</comment>
<evidence type="ECO:0000313" key="1">
    <source>
        <dbReference type="EMBL" id="GAB0181296.1"/>
    </source>
</evidence>
<keyword evidence="2" id="KW-1185">Reference proteome</keyword>
<organism evidence="1 2">
    <name type="scientific">Grus japonensis</name>
    <name type="common">Japanese crane</name>
    <name type="synonym">Red-crowned crane</name>
    <dbReference type="NCBI Taxonomy" id="30415"/>
    <lineage>
        <taxon>Eukaryota</taxon>
        <taxon>Metazoa</taxon>
        <taxon>Chordata</taxon>
        <taxon>Craniata</taxon>
        <taxon>Vertebrata</taxon>
        <taxon>Euteleostomi</taxon>
        <taxon>Archelosauria</taxon>
        <taxon>Archosauria</taxon>
        <taxon>Dinosauria</taxon>
        <taxon>Saurischia</taxon>
        <taxon>Theropoda</taxon>
        <taxon>Coelurosauria</taxon>
        <taxon>Aves</taxon>
        <taxon>Neognathae</taxon>
        <taxon>Neoaves</taxon>
        <taxon>Gruiformes</taxon>
        <taxon>Gruidae</taxon>
        <taxon>Grus</taxon>
    </lineage>
</organism>
<dbReference type="EMBL" id="BAAFJT010000002">
    <property type="protein sequence ID" value="GAB0181296.1"/>
    <property type="molecule type" value="Genomic_DNA"/>
</dbReference>
<accession>A0ABC9W7Z1</accession>
<gene>
    <name evidence="1" type="ORF">GRJ2_000594900</name>
</gene>
<sequence>MIKGLENLPYEERWKELGVFPLEKSQGHLLIIFQYLNGNCKENRGSLLLMSHMDKTWGNGYKLYQERFHLHIREKFFIVRTIIHWNNLPRDVVESPLLEVFKMLLDRVLDNLI</sequence>
<dbReference type="AlphaFoldDB" id="A0ABC9W7Z1"/>
<evidence type="ECO:0000313" key="2">
    <source>
        <dbReference type="Proteomes" id="UP001623348"/>
    </source>
</evidence>
<protein>
    <submittedName>
        <fullName evidence="1">Uncharacterized protein</fullName>
    </submittedName>
</protein>
<name>A0ABC9W7Z1_GRUJA</name>
<reference evidence="1 2" key="1">
    <citation type="submission" date="2024-06" db="EMBL/GenBank/DDBJ databases">
        <title>The draft genome of Grus japonensis, version 3.</title>
        <authorList>
            <person name="Nabeshima K."/>
            <person name="Suzuki S."/>
            <person name="Onuma M."/>
        </authorList>
    </citation>
    <scope>NUCLEOTIDE SEQUENCE [LARGE SCALE GENOMIC DNA]</scope>
    <source>
        <strain evidence="1 2">451A</strain>
    </source>
</reference>
<proteinExistence type="predicted"/>